<proteinExistence type="predicted"/>
<evidence type="ECO:0000313" key="1">
    <source>
        <dbReference type="EMBL" id="KKM86503.1"/>
    </source>
</evidence>
<protein>
    <submittedName>
        <fullName evidence="1">Uncharacterized protein</fullName>
    </submittedName>
</protein>
<dbReference type="EMBL" id="LAZR01007245">
    <property type="protein sequence ID" value="KKM86503.1"/>
    <property type="molecule type" value="Genomic_DNA"/>
</dbReference>
<dbReference type="AlphaFoldDB" id="A0A0F9KXP7"/>
<comment type="caution">
    <text evidence="1">The sequence shown here is derived from an EMBL/GenBank/DDBJ whole genome shotgun (WGS) entry which is preliminary data.</text>
</comment>
<name>A0A0F9KXP7_9ZZZZ</name>
<reference evidence="1" key="1">
    <citation type="journal article" date="2015" name="Nature">
        <title>Complex archaea that bridge the gap between prokaryotes and eukaryotes.</title>
        <authorList>
            <person name="Spang A."/>
            <person name="Saw J.H."/>
            <person name="Jorgensen S.L."/>
            <person name="Zaremba-Niedzwiedzka K."/>
            <person name="Martijn J."/>
            <person name="Lind A.E."/>
            <person name="van Eijk R."/>
            <person name="Schleper C."/>
            <person name="Guy L."/>
            <person name="Ettema T.J."/>
        </authorList>
    </citation>
    <scope>NUCLEOTIDE SEQUENCE</scope>
</reference>
<sequence>MAKTTKRIGKIGPKAKELVTLTRKLEDLTGDLVSIALDLSARARASDAAGILMTLEREDSDA</sequence>
<organism evidence="1">
    <name type="scientific">marine sediment metagenome</name>
    <dbReference type="NCBI Taxonomy" id="412755"/>
    <lineage>
        <taxon>unclassified sequences</taxon>
        <taxon>metagenomes</taxon>
        <taxon>ecological metagenomes</taxon>
    </lineage>
</organism>
<gene>
    <name evidence="1" type="ORF">LCGC14_1278260</name>
</gene>
<accession>A0A0F9KXP7</accession>